<dbReference type="InterPro" id="IPR050492">
    <property type="entry name" value="Bact_metal-bind_prot9"/>
</dbReference>
<evidence type="ECO:0000256" key="3">
    <source>
        <dbReference type="ARBA" id="ARBA00022448"/>
    </source>
</evidence>
<keyword evidence="4 7" id="KW-0732">Signal</keyword>
<reference evidence="9" key="1">
    <citation type="journal article" date="2019" name="Int. J. Syst. Evol. Microbiol.">
        <title>The Global Catalogue of Microorganisms (GCM) 10K type strain sequencing project: providing services to taxonomists for standard genome sequencing and annotation.</title>
        <authorList>
            <consortium name="The Broad Institute Genomics Platform"/>
            <consortium name="The Broad Institute Genome Sequencing Center for Infectious Disease"/>
            <person name="Wu L."/>
            <person name="Ma J."/>
        </authorList>
    </citation>
    <scope>NUCLEOTIDE SEQUENCE [LARGE SCALE GENOMIC DNA]</scope>
    <source>
        <strain evidence="9">CGMCC 1.10131</strain>
    </source>
</reference>
<dbReference type="Proteomes" id="UP000651977">
    <property type="component" value="Unassembled WGS sequence"/>
</dbReference>
<organism evidence="8 9">
    <name type="scientific">Agarivorans gilvus</name>
    <dbReference type="NCBI Taxonomy" id="680279"/>
    <lineage>
        <taxon>Bacteria</taxon>
        <taxon>Pseudomonadati</taxon>
        <taxon>Pseudomonadota</taxon>
        <taxon>Gammaproteobacteria</taxon>
        <taxon>Alteromonadales</taxon>
        <taxon>Alteromonadaceae</taxon>
        <taxon>Agarivorans</taxon>
    </lineage>
</organism>
<feature type="chain" id="PRO_5045832361" description="High-affinity zinc uptake system protein ZnuA" evidence="7">
    <location>
        <begin position="18"/>
        <end position="295"/>
    </location>
</feature>
<comment type="similarity">
    <text evidence="1 6">Belongs to the bacterial solute-binding protein 9 family.</text>
</comment>
<keyword evidence="5" id="KW-0864">Zinc transport</keyword>
<dbReference type="PANTHER" id="PTHR42953">
    <property type="entry name" value="HIGH-AFFINITY ZINC UPTAKE SYSTEM PROTEIN ZNUA-RELATED"/>
    <property type="match status" value="1"/>
</dbReference>
<keyword evidence="5" id="KW-0862">Zinc</keyword>
<dbReference type="PRINTS" id="PR00690">
    <property type="entry name" value="ADHESNFAMILY"/>
</dbReference>
<proteinExistence type="inferred from homology"/>
<sequence>MRKLFFILMLMAFPSWASSPNILVSIKPLQLLINSLTEGQYQVDYLVSPNVSPHDYALRPSDVRALRQADLVIWVGEELEPFLSKPLSQSDSQQLKLLDIEGLELIKGEAEHEHHGDHHHELDPHIWLGPKQARDIARAVTKQLIAMQVKPQAELEQQLIRFNQKLDQLVSDMKQQLEPVKHQGYFVFHDGYSYFERYFALNRLGEFTINPQRRPGAKTLQHIRQQLAQGKAQCIFAEPQFNGALLETISQDSGAKISLLDPLGITVKNSANGYFDLLQQLANSYRDCLFVDGNQ</sequence>
<evidence type="ECO:0000313" key="8">
    <source>
        <dbReference type="EMBL" id="GGB04428.1"/>
    </source>
</evidence>
<evidence type="ECO:0000256" key="4">
    <source>
        <dbReference type="ARBA" id="ARBA00022729"/>
    </source>
</evidence>
<keyword evidence="9" id="KW-1185">Reference proteome</keyword>
<dbReference type="NCBIfam" id="NF007091">
    <property type="entry name" value="PRK09545.1"/>
    <property type="match status" value="1"/>
</dbReference>
<evidence type="ECO:0000256" key="2">
    <source>
        <dbReference type="ARBA" id="ARBA00015915"/>
    </source>
</evidence>
<evidence type="ECO:0000313" key="9">
    <source>
        <dbReference type="Proteomes" id="UP000651977"/>
    </source>
</evidence>
<comment type="caution">
    <text evidence="8">The sequence shown here is derived from an EMBL/GenBank/DDBJ whole genome shotgun (WGS) entry which is preliminary data.</text>
</comment>
<evidence type="ECO:0000256" key="6">
    <source>
        <dbReference type="RuleBase" id="RU003512"/>
    </source>
</evidence>
<dbReference type="Gene3D" id="3.40.50.1980">
    <property type="entry name" value="Nitrogenase molybdenum iron protein domain"/>
    <property type="match status" value="2"/>
</dbReference>
<dbReference type="InterPro" id="IPR006127">
    <property type="entry name" value="ZnuA-like"/>
</dbReference>
<feature type="signal peptide" evidence="7">
    <location>
        <begin position="1"/>
        <end position="17"/>
    </location>
</feature>
<keyword evidence="3 6" id="KW-0813">Transport</keyword>
<dbReference type="EMBL" id="BMDY01000008">
    <property type="protein sequence ID" value="GGB04428.1"/>
    <property type="molecule type" value="Genomic_DNA"/>
</dbReference>
<evidence type="ECO:0000256" key="5">
    <source>
        <dbReference type="ARBA" id="ARBA00022906"/>
    </source>
</evidence>
<dbReference type="PANTHER" id="PTHR42953:SF3">
    <property type="entry name" value="HIGH-AFFINITY ZINC UPTAKE SYSTEM PROTEIN ZNUA"/>
    <property type="match status" value="1"/>
</dbReference>
<dbReference type="RefSeq" id="WP_055733669.1">
    <property type="nucleotide sequence ID" value="NZ_BMDY01000008.1"/>
</dbReference>
<dbReference type="InterPro" id="IPR006128">
    <property type="entry name" value="Lipoprotein_PsaA-like"/>
</dbReference>
<name>A0ABQ1I373_9ALTE</name>
<dbReference type="Pfam" id="PF01297">
    <property type="entry name" value="ZnuA"/>
    <property type="match status" value="1"/>
</dbReference>
<gene>
    <name evidence="8" type="ORF">GCM10007414_17190</name>
</gene>
<keyword evidence="5" id="KW-0406">Ion transport</keyword>
<accession>A0ABQ1I373</accession>
<evidence type="ECO:0000256" key="7">
    <source>
        <dbReference type="SAM" id="SignalP"/>
    </source>
</evidence>
<dbReference type="SUPFAM" id="SSF53807">
    <property type="entry name" value="Helical backbone' metal receptor"/>
    <property type="match status" value="1"/>
</dbReference>
<evidence type="ECO:0000256" key="1">
    <source>
        <dbReference type="ARBA" id="ARBA00011028"/>
    </source>
</evidence>
<protein>
    <recommendedName>
        <fullName evidence="2">High-affinity zinc uptake system protein ZnuA</fullName>
    </recommendedName>
</protein>